<dbReference type="SUPFAM" id="SSF53901">
    <property type="entry name" value="Thiolase-like"/>
    <property type="match status" value="1"/>
</dbReference>
<dbReference type="GO" id="GO:0003988">
    <property type="term" value="F:acetyl-CoA C-acyltransferase activity"/>
    <property type="evidence" value="ECO:0007669"/>
    <property type="project" value="TreeGrafter"/>
</dbReference>
<accession>A0AAV8EX88</accession>
<dbReference type="PROSITE" id="PS00737">
    <property type="entry name" value="THIOLASE_2"/>
    <property type="match status" value="1"/>
</dbReference>
<name>A0AAV8EX88_9POAL</name>
<dbReference type="PANTHER" id="PTHR43853:SF15">
    <property type="entry name" value="3-KETOACYL-COA THIOLASE 5, PEROXISOMAL"/>
    <property type="match status" value="1"/>
</dbReference>
<dbReference type="EMBL" id="JAMFTS010000002">
    <property type="protein sequence ID" value="KAJ4785354.1"/>
    <property type="molecule type" value="Genomic_DNA"/>
</dbReference>
<proteinExistence type="predicted"/>
<evidence type="ECO:0000313" key="2">
    <source>
        <dbReference type="EMBL" id="KAJ4785354.1"/>
    </source>
</evidence>
<dbReference type="Pfam" id="PF02803">
    <property type="entry name" value="Thiolase_C"/>
    <property type="match status" value="1"/>
</dbReference>
<dbReference type="PANTHER" id="PTHR43853">
    <property type="entry name" value="3-KETOACYL-COA THIOLASE, PEROXISOMAL"/>
    <property type="match status" value="1"/>
</dbReference>
<dbReference type="GO" id="GO:0010124">
    <property type="term" value="P:phenylacetate catabolic process"/>
    <property type="evidence" value="ECO:0007669"/>
    <property type="project" value="TreeGrafter"/>
</dbReference>
<dbReference type="Proteomes" id="UP001140206">
    <property type="component" value="Chromosome 2"/>
</dbReference>
<dbReference type="Gene3D" id="3.40.47.10">
    <property type="match status" value="1"/>
</dbReference>
<evidence type="ECO:0000313" key="3">
    <source>
        <dbReference type="Proteomes" id="UP001140206"/>
    </source>
</evidence>
<comment type="caution">
    <text evidence="2">The sequence shown here is derived from an EMBL/GenBank/DDBJ whole genome shotgun (WGS) entry which is preliminary data.</text>
</comment>
<sequence length="144" mass="15379">MAISSPFKEIYQAKRGYVAVGVDPTLSGISPTKAVPAVLRSSGLQIADISLFELNEAFASEYVYCCKKLNLNTDKVNVNGGAIALGHPLGATGARCVATLVHEMKRRGKNCRYGVIAMSIGSEITDPRGVQSHNLLPKDAFPDK</sequence>
<reference evidence="2" key="1">
    <citation type="submission" date="2022-08" db="EMBL/GenBank/DDBJ databases">
        <authorList>
            <person name="Marques A."/>
        </authorList>
    </citation>
    <scope>NUCLEOTIDE SEQUENCE</scope>
    <source>
        <strain evidence="2">RhyPub2mFocal</strain>
        <tissue evidence="2">Leaves</tissue>
    </source>
</reference>
<dbReference type="GO" id="GO:0006635">
    <property type="term" value="P:fatty acid beta-oxidation"/>
    <property type="evidence" value="ECO:0007669"/>
    <property type="project" value="TreeGrafter"/>
</dbReference>
<dbReference type="AlphaFoldDB" id="A0AAV8EX88"/>
<dbReference type="InterPro" id="IPR016039">
    <property type="entry name" value="Thiolase-like"/>
</dbReference>
<gene>
    <name evidence="2" type="ORF">LUZ62_036600</name>
</gene>
<evidence type="ECO:0000259" key="1">
    <source>
        <dbReference type="Pfam" id="PF02803"/>
    </source>
</evidence>
<dbReference type="InterPro" id="IPR050215">
    <property type="entry name" value="Thiolase-like_sf_Thiolase"/>
</dbReference>
<feature type="domain" description="Thiolase C-terminal" evidence="1">
    <location>
        <begin position="15"/>
        <end position="122"/>
    </location>
</feature>
<dbReference type="InterPro" id="IPR020613">
    <property type="entry name" value="Thiolase_CS"/>
</dbReference>
<dbReference type="InterPro" id="IPR020617">
    <property type="entry name" value="Thiolase_C"/>
</dbReference>
<keyword evidence="3" id="KW-1185">Reference proteome</keyword>
<organism evidence="2 3">
    <name type="scientific">Rhynchospora pubera</name>
    <dbReference type="NCBI Taxonomy" id="906938"/>
    <lineage>
        <taxon>Eukaryota</taxon>
        <taxon>Viridiplantae</taxon>
        <taxon>Streptophyta</taxon>
        <taxon>Embryophyta</taxon>
        <taxon>Tracheophyta</taxon>
        <taxon>Spermatophyta</taxon>
        <taxon>Magnoliopsida</taxon>
        <taxon>Liliopsida</taxon>
        <taxon>Poales</taxon>
        <taxon>Cyperaceae</taxon>
        <taxon>Cyperoideae</taxon>
        <taxon>Rhynchosporeae</taxon>
        <taxon>Rhynchospora</taxon>
    </lineage>
</organism>
<protein>
    <submittedName>
        <fullName evidence="2">Peroxisomal 3-ketoacyl-CoA thiolase 3</fullName>
    </submittedName>
</protein>
<dbReference type="GO" id="GO:0005777">
    <property type="term" value="C:peroxisome"/>
    <property type="evidence" value="ECO:0007669"/>
    <property type="project" value="TreeGrafter"/>
</dbReference>